<dbReference type="EMBL" id="MLAK01001370">
    <property type="protein sequence ID" value="OHS93837.1"/>
    <property type="molecule type" value="Genomic_DNA"/>
</dbReference>
<dbReference type="InterPro" id="IPR001452">
    <property type="entry name" value="SH3_domain"/>
</dbReference>
<evidence type="ECO:0000256" key="1">
    <source>
        <dbReference type="ARBA" id="ARBA00022443"/>
    </source>
</evidence>
<dbReference type="InterPro" id="IPR036028">
    <property type="entry name" value="SH3-like_dom_sf"/>
</dbReference>
<dbReference type="GO" id="GO:0031267">
    <property type="term" value="F:small GTPase binding"/>
    <property type="evidence" value="ECO:0007669"/>
    <property type="project" value="TreeGrafter"/>
</dbReference>
<sequence length="1551" mass="178692">MSRWERYTASAVAVYPYSSNQEFHLMLQSGDQLEITEKMGDWIKAKCKTTSCIGICPINRVAILNDTNNTDETKPFDLLIHDAQSLLSHVFLRHLVPTRHPNEEDMHIINLVTKIQAFLKMTPQDRCQIAECLDEIRRKLGFPSRARRSDFSVLRTHDINDNVNYTSELRTEKNKTKSNFTQQAHISVNFELNYKEDLRLSFSLFDSLKKETISAPADIFVAANTDSIKQFKFLNIDASCLPNLVLIIRALSFIQFGEKKNGPWASEYVGVGAEKLTFGGGEKNINYPFYRLTEGSQSEIPDLLLSGNPESSKVLFRNDDLPYMKITYSSQESAEPALTPKAENEIPTMKYPINITPTFSINKLYVKLNMLHHKTKLKRTRVLLHLLDLSTGIFVDCFSKTHDKTFYPTIVQKGSVDMPIFEVAGINLNANFDIQNSYLIFEVQRLSRSRGDIHLSSYAIYRLTEDDGTFNFTQNANKTLTLLKPPQPQMDTQDYVSLISSSSQKSSSGTGGELTISLIISSTIMPCDHIIYYILNWKENKEKILSESYDPKQIDDVDFMVFVPQLLTKSIEMMLSENESNNQSNIPSNNDSNNKTISNYALELIVQLLSKIDQSRSAQLKYYFDCFIENMFTTEHPEYANIYKYLINYIINTLPADATTEFTPQDIERCKMCCRCLSYILSILSASLGLSKELQNEVDDKTFQDSVRNIFVRLGTIVQHTSNQISISKSFICRSFPMLCDIIRGSFSQEESVQLVMNFFEAVQKDKIVGNMQRLISGITETHFFSIESNRTKLLPIIINNLTKGEKFQQDVFPLVKTIFFVIMKSTSYFQKAISPLAVFLDKFIVKNAQITGNEYYYYFGLILLYFCDDQAIKKKILDSEDKLDFFNSMLDLIHQIVISSPPSYLFYICTITFIKIVSFTTNHEFTFVHTHLDRLIGVVSGFYNSFLKKSMSAAIPECDKKFFSRVYITDLLPIAALLPELLKSVPEESRFNASVILPLFHFYVNQPSPQARNLVAEGFFQLMESDWKQTKSFTRSENASIHALDQVSSYPNMLDLKQLFTNTLTKFGEKRTNVVIDKFFKRLEQLTTFMRDLGSFPNERLYEDERSTAILSILDACRNNNDFMMFPHFTSKLYELHMMMGNKTEAAEALMECANIFSWDDKTIVAEGHGQPEQEKCDRKREIMHTAVDLFMQSNFYERALEVLTSLQQYYKDISIDYAELAKIYQKESECYEAICNQERNILNRFYGVRFYGNSFNEYFKDSLFVYRRDGFFMNDQMMRDLKEKFPDANVQPKPPSEEDLKNPDLLYIHVFNMTPRDVEGFDYLTPPSDLMVKSVCGIDSFYSKTPIRKRREGNYGEFAEWHRHIFKYKTKRPLQGLVRRLQVVETSPLIELSPIECAIIDTNEKTIELMQKASMYWRCLRYNLKFNQVAVSSFSMLMSGIVNAAVNGGTKVFQELFLESDLKNEPINKKHSQNLKNAFADQLKAVHFALEVHSRVMSEQYAALHQNIIESFADMRSSMEKALGPVDLNEQPTFGTIPPVDFFKDLKAC</sequence>
<dbReference type="Pfam" id="PF00018">
    <property type="entry name" value="SH3_1"/>
    <property type="match status" value="1"/>
</dbReference>
<dbReference type="InterPro" id="IPR056372">
    <property type="entry name" value="TPR_DOCK"/>
</dbReference>
<dbReference type="PROSITE" id="PS51651">
    <property type="entry name" value="DOCKER"/>
    <property type="match status" value="1"/>
</dbReference>
<dbReference type="SUPFAM" id="SSF50044">
    <property type="entry name" value="SH3-domain"/>
    <property type="match status" value="1"/>
</dbReference>
<dbReference type="Gene3D" id="2.30.30.40">
    <property type="entry name" value="SH3 Domains"/>
    <property type="match status" value="1"/>
</dbReference>
<dbReference type="InterPro" id="IPR043162">
    <property type="entry name" value="DOCK_C_lobe_C"/>
</dbReference>
<dbReference type="SMART" id="SM00326">
    <property type="entry name" value="SH3"/>
    <property type="match status" value="1"/>
</dbReference>
<comment type="caution">
    <text evidence="6">The sequence shown here is derived from an EMBL/GenBank/DDBJ whole genome shotgun (WGS) entry which is preliminary data.</text>
</comment>
<dbReference type="GO" id="GO:0005886">
    <property type="term" value="C:plasma membrane"/>
    <property type="evidence" value="ECO:0007669"/>
    <property type="project" value="TreeGrafter"/>
</dbReference>
<evidence type="ECO:0000259" key="4">
    <source>
        <dbReference type="PROSITE" id="PS50002"/>
    </source>
</evidence>
<evidence type="ECO:0000259" key="5">
    <source>
        <dbReference type="PROSITE" id="PS51651"/>
    </source>
</evidence>
<dbReference type="Pfam" id="PF23554">
    <property type="entry name" value="TPR_DOCK"/>
    <property type="match status" value="1"/>
</dbReference>
<dbReference type="GO" id="GO:0005085">
    <property type="term" value="F:guanyl-nucleotide exchange factor activity"/>
    <property type="evidence" value="ECO:0007669"/>
    <property type="project" value="InterPro"/>
</dbReference>
<dbReference type="CDD" id="cd11684">
    <property type="entry name" value="DHR2_DOCK"/>
    <property type="match status" value="1"/>
</dbReference>
<dbReference type="GO" id="GO:0005737">
    <property type="term" value="C:cytoplasm"/>
    <property type="evidence" value="ECO:0007669"/>
    <property type="project" value="TreeGrafter"/>
</dbReference>
<accession>A0A1J4J8V8</accession>
<dbReference type="InterPro" id="IPR043161">
    <property type="entry name" value="DOCK_C_lobe_A"/>
</dbReference>
<dbReference type="InterPro" id="IPR016024">
    <property type="entry name" value="ARM-type_fold"/>
</dbReference>
<reference evidence="6" key="1">
    <citation type="submission" date="2016-10" db="EMBL/GenBank/DDBJ databases">
        <authorList>
            <person name="Benchimol M."/>
            <person name="Almeida L.G."/>
            <person name="Vasconcelos A.T."/>
            <person name="Perreira-Neves A."/>
            <person name="Rosa I.A."/>
            <person name="Tasca T."/>
            <person name="Bogo M.R."/>
            <person name="de Souza W."/>
        </authorList>
    </citation>
    <scope>NUCLEOTIDE SEQUENCE [LARGE SCALE GENOMIC DNA]</scope>
    <source>
        <strain evidence="6">K</strain>
    </source>
</reference>
<proteinExistence type="inferred from homology"/>
<dbReference type="Proteomes" id="UP000179807">
    <property type="component" value="Unassembled WGS sequence"/>
</dbReference>
<organism evidence="6 7">
    <name type="scientific">Tritrichomonas foetus</name>
    <dbReference type="NCBI Taxonomy" id="1144522"/>
    <lineage>
        <taxon>Eukaryota</taxon>
        <taxon>Metamonada</taxon>
        <taxon>Parabasalia</taxon>
        <taxon>Tritrichomonadida</taxon>
        <taxon>Tritrichomonadidae</taxon>
        <taxon>Tritrichomonas</taxon>
    </lineage>
</organism>
<dbReference type="VEuPathDB" id="TrichDB:TRFO_02359"/>
<dbReference type="InterPro" id="IPR027357">
    <property type="entry name" value="DOCKER_dom"/>
</dbReference>
<evidence type="ECO:0000256" key="3">
    <source>
        <dbReference type="PROSITE-ProRule" id="PRU00984"/>
    </source>
</evidence>
<dbReference type="GO" id="GO:0007264">
    <property type="term" value="P:small GTPase-mediated signal transduction"/>
    <property type="evidence" value="ECO:0007669"/>
    <property type="project" value="InterPro"/>
</dbReference>
<gene>
    <name evidence="6" type="ORF">TRFO_02359</name>
</gene>
<dbReference type="Gene3D" id="1.25.40.410">
    <property type="match status" value="1"/>
</dbReference>
<protein>
    <submittedName>
        <fullName evidence="6">SH3 domain containing protein</fullName>
    </submittedName>
</protein>
<dbReference type="SUPFAM" id="SSF48371">
    <property type="entry name" value="ARM repeat"/>
    <property type="match status" value="1"/>
</dbReference>
<feature type="domain" description="DOCKER" evidence="5">
    <location>
        <begin position="1118"/>
        <end position="1530"/>
    </location>
</feature>
<evidence type="ECO:0000313" key="7">
    <source>
        <dbReference type="Proteomes" id="UP000179807"/>
    </source>
</evidence>
<dbReference type="PROSITE" id="PS50002">
    <property type="entry name" value="SH3"/>
    <property type="match status" value="1"/>
</dbReference>
<evidence type="ECO:0000256" key="2">
    <source>
        <dbReference type="PROSITE-ProRule" id="PRU00192"/>
    </source>
</evidence>
<dbReference type="PANTHER" id="PTHR45653:SF10">
    <property type="entry name" value="MYOBLAST CITY, ISOFORM B"/>
    <property type="match status" value="1"/>
</dbReference>
<keyword evidence="7" id="KW-1185">Reference proteome</keyword>
<dbReference type="InterPro" id="IPR026791">
    <property type="entry name" value="DOCK"/>
</dbReference>
<evidence type="ECO:0000313" key="6">
    <source>
        <dbReference type="EMBL" id="OHS93837.1"/>
    </source>
</evidence>
<dbReference type="InterPro" id="IPR046773">
    <property type="entry name" value="DOCKER_Lobe_C"/>
</dbReference>
<feature type="domain" description="SH3" evidence="4">
    <location>
        <begin position="6"/>
        <end position="66"/>
    </location>
</feature>
<dbReference type="RefSeq" id="XP_068346974.1">
    <property type="nucleotide sequence ID" value="XM_068490639.1"/>
</dbReference>
<dbReference type="Gene3D" id="1.20.58.740">
    <property type="match status" value="1"/>
</dbReference>
<name>A0A1J4J8V8_9EUKA</name>
<comment type="similarity">
    <text evidence="3">Belongs to the DOCK family.</text>
</comment>
<dbReference type="PANTHER" id="PTHR45653">
    <property type="entry name" value="DEDICATOR OF CYTOKINESIS"/>
    <property type="match status" value="1"/>
</dbReference>
<keyword evidence="1 2" id="KW-0728">SH3 domain</keyword>
<dbReference type="GeneID" id="94825343"/>
<dbReference type="OrthoDB" id="18896at2759"/>
<dbReference type="Pfam" id="PF20421">
    <property type="entry name" value="DHR-2_Lobe_C"/>
    <property type="match status" value="1"/>
</dbReference>